<feature type="chain" id="PRO_5018521923" description="Secreted protein" evidence="1">
    <location>
        <begin position="23"/>
        <end position="85"/>
    </location>
</feature>
<name>A0A3Q7GDI4_SOLLC</name>
<dbReference type="Proteomes" id="UP000004994">
    <property type="component" value="Chromosome 5"/>
</dbReference>
<dbReference type="AlphaFoldDB" id="A0A3Q7GDI4"/>
<dbReference type="EnsemblPlants" id="Solyc05g009460.3.1">
    <property type="protein sequence ID" value="Solyc05g009460.3.1"/>
    <property type="gene ID" value="Solyc05g009460.3"/>
</dbReference>
<protein>
    <recommendedName>
        <fullName evidence="4">Secreted protein</fullName>
    </recommendedName>
</protein>
<reference evidence="2" key="1">
    <citation type="journal article" date="2012" name="Nature">
        <title>The tomato genome sequence provides insights into fleshy fruit evolution.</title>
        <authorList>
            <consortium name="Tomato Genome Consortium"/>
        </authorList>
    </citation>
    <scope>NUCLEOTIDE SEQUENCE [LARGE SCALE GENOMIC DNA]</scope>
    <source>
        <strain evidence="2">cv. Heinz 1706</strain>
    </source>
</reference>
<keyword evidence="3" id="KW-1185">Reference proteome</keyword>
<evidence type="ECO:0008006" key="4">
    <source>
        <dbReference type="Google" id="ProtNLM"/>
    </source>
</evidence>
<keyword evidence="1" id="KW-0732">Signal</keyword>
<evidence type="ECO:0000313" key="2">
    <source>
        <dbReference type="EnsemblPlants" id="Solyc05g009460.3.1"/>
    </source>
</evidence>
<evidence type="ECO:0000256" key="1">
    <source>
        <dbReference type="SAM" id="SignalP"/>
    </source>
</evidence>
<dbReference type="OMA" id="MSARFQS"/>
<feature type="signal peptide" evidence="1">
    <location>
        <begin position="1"/>
        <end position="22"/>
    </location>
</feature>
<organism evidence="2">
    <name type="scientific">Solanum lycopersicum</name>
    <name type="common">Tomato</name>
    <name type="synonym">Lycopersicon esculentum</name>
    <dbReference type="NCBI Taxonomy" id="4081"/>
    <lineage>
        <taxon>Eukaryota</taxon>
        <taxon>Viridiplantae</taxon>
        <taxon>Streptophyta</taxon>
        <taxon>Embryophyta</taxon>
        <taxon>Tracheophyta</taxon>
        <taxon>Spermatophyta</taxon>
        <taxon>Magnoliopsida</taxon>
        <taxon>eudicotyledons</taxon>
        <taxon>Gunneridae</taxon>
        <taxon>Pentapetalae</taxon>
        <taxon>asterids</taxon>
        <taxon>lamiids</taxon>
        <taxon>Solanales</taxon>
        <taxon>Solanaceae</taxon>
        <taxon>Solanoideae</taxon>
        <taxon>Solaneae</taxon>
        <taxon>Solanum</taxon>
        <taxon>Solanum subgen. Lycopersicon</taxon>
    </lineage>
</organism>
<sequence length="85" mass="9638">MSANFCLAVIRAPLKLWVSVSSVIFGLCMQQILCCDHQQQGITLFFTTVSMRLRPKRTCSGVVCFGGFHINRFLHPILLLRRPIT</sequence>
<dbReference type="InParanoid" id="A0A3Q7GDI4"/>
<dbReference type="Gramene" id="Solyc05g009460.3.1">
    <property type="protein sequence ID" value="Solyc05g009460.3.1"/>
    <property type="gene ID" value="Solyc05g009460.3"/>
</dbReference>
<evidence type="ECO:0000313" key="3">
    <source>
        <dbReference type="Proteomes" id="UP000004994"/>
    </source>
</evidence>
<dbReference type="PaxDb" id="4081-Solyc05g009460.2.1"/>
<reference evidence="2" key="2">
    <citation type="submission" date="2019-01" db="UniProtKB">
        <authorList>
            <consortium name="EnsemblPlants"/>
        </authorList>
    </citation>
    <scope>IDENTIFICATION</scope>
    <source>
        <strain evidence="2">cv. Heinz 1706</strain>
    </source>
</reference>
<accession>A0A3Q7GDI4</accession>
<proteinExistence type="predicted"/>